<dbReference type="InterPro" id="IPR012314">
    <property type="entry name" value="Pept_M12B_GON-ADAMTSs"/>
</dbReference>
<keyword evidence="13" id="KW-0106">Calcium</keyword>
<dbReference type="GO" id="GO:0005576">
    <property type="term" value="C:extracellular region"/>
    <property type="evidence" value="ECO:0007669"/>
    <property type="project" value="UniProtKB-SubCell"/>
</dbReference>
<dbReference type="EMBL" id="KQ971345">
    <property type="protein sequence ID" value="EFA05047.2"/>
    <property type="molecule type" value="Genomic_DNA"/>
</dbReference>
<dbReference type="Gene3D" id="3.40.390.10">
    <property type="entry name" value="Collagenase (Catalytic Domain)"/>
    <property type="match status" value="1"/>
</dbReference>
<dbReference type="InterPro" id="IPR045371">
    <property type="entry name" value="ADAMTS_CR_3"/>
</dbReference>
<feature type="binding site" evidence="13 15">
    <location>
        <position position="269"/>
    </location>
    <ligand>
        <name>Zn(2+)</name>
        <dbReference type="ChEBI" id="CHEBI:29105"/>
        <note>catalytic</note>
    </ligand>
</feature>
<dbReference type="Pfam" id="PF17771">
    <property type="entry name" value="ADAMTS_CR_2"/>
    <property type="match status" value="1"/>
</dbReference>
<keyword evidence="4 13" id="KW-0479">Metal-binding</keyword>
<feature type="binding site" evidence="13">
    <location>
        <position position="320"/>
    </location>
    <ligand>
        <name>Ca(2+)</name>
        <dbReference type="ChEBI" id="CHEBI:29108"/>
        <label>1</label>
    </ligand>
</feature>
<evidence type="ECO:0000256" key="10">
    <source>
        <dbReference type="ARBA" id="ARBA00023157"/>
    </source>
</evidence>
<dbReference type="PROSITE" id="PS50215">
    <property type="entry name" value="ADAM_MEPRO"/>
    <property type="match status" value="1"/>
</dbReference>
<keyword evidence="9" id="KW-0482">Metalloprotease</keyword>
<keyword evidence="11" id="KW-0325">Glycoprotein</keyword>
<dbReference type="PANTHER" id="PTHR13723:SF278">
    <property type="entry name" value="ADAM METALLOPEPTIDASE WITH THROMBOSPONDIN TYPE 1 MOTIF A, ISOFORM B"/>
    <property type="match status" value="1"/>
</dbReference>
<feature type="disulfide bond" evidence="14">
    <location>
        <begin position="237"/>
        <end position="320"/>
    </location>
</feature>
<reference evidence="18 19" key="1">
    <citation type="journal article" date="2008" name="Nature">
        <title>The genome of the model beetle and pest Tribolium castaneum.</title>
        <authorList>
            <consortium name="Tribolium Genome Sequencing Consortium"/>
            <person name="Richards S."/>
            <person name="Gibbs R.A."/>
            <person name="Weinstock G.M."/>
            <person name="Brown S.J."/>
            <person name="Denell R."/>
            <person name="Beeman R.W."/>
            <person name="Gibbs R."/>
            <person name="Beeman R.W."/>
            <person name="Brown S.J."/>
            <person name="Bucher G."/>
            <person name="Friedrich M."/>
            <person name="Grimmelikhuijzen C.J."/>
            <person name="Klingler M."/>
            <person name="Lorenzen M."/>
            <person name="Richards S."/>
            <person name="Roth S."/>
            <person name="Schroder R."/>
            <person name="Tautz D."/>
            <person name="Zdobnov E.M."/>
            <person name="Muzny D."/>
            <person name="Gibbs R.A."/>
            <person name="Weinstock G.M."/>
            <person name="Attaway T."/>
            <person name="Bell S."/>
            <person name="Buhay C.J."/>
            <person name="Chandrabose M.N."/>
            <person name="Chavez D."/>
            <person name="Clerk-Blankenburg K.P."/>
            <person name="Cree A."/>
            <person name="Dao M."/>
            <person name="Davis C."/>
            <person name="Chacko J."/>
            <person name="Dinh H."/>
            <person name="Dugan-Rocha S."/>
            <person name="Fowler G."/>
            <person name="Garner T.T."/>
            <person name="Garnes J."/>
            <person name="Gnirke A."/>
            <person name="Hawes A."/>
            <person name="Hernandez J."/>
            <person name="Hines S."/>
            <person name="Holder M."/>
            <person name="Hume J."/>
            <person name="Jhangiani S.N."/>
            <person name="Joshi V."/>
            <person name="Khan Z.M."/>
            <person name="Jackson L."/>
            <person name="Kovar C."/>
            <person name="Kowis A."/>
            <person name="Lee S."/>
            <person name="Lewis L.R."/>
            <person name="Margolis J."/>
            <person name="Morgan M."/>
            <person name="Nazareth L.V."/>
            <person name="Nguyen N."/>
            <person name="Okwuonu G."/>
            <person name="Parker D."/>
            <person name="Richards S."/>
            <person name="Ruiz S.J."/>
            <person name="Santibanez J."/>
            <person name="Savard J."/>
            <person name="Scherer S.E."/>
            <person name="Schneider B."/>
            <person name="Sodergren E."/>
            <person name="Tautz D."/>
            <person name="Vattahil S."/>
            <person name="Villasana D."/>
            <person name="White C.S."/>
            <person name="Wright R."/>
            <person name="Park Y."/>
            <person name="Beeman R.W."/>
            <person name="Lord J."/>
            <person name="Oppert B."/>
            <person name="Lorenzen M."/>
            <person name="Brown S."/>
            <person name="Wang L."/>
            <person name="Savard J."/>
            <person name="Tautz D."/>
            <person name="Richards S."/>
            <person name="Weinstock G."/>
            <person name="Gibbs R.A."/>
            <person name="Liu Y."/>
            <person name="Worley K."/>
            <person name="Weinstock G."/>
            <person name="Elsik C.G."/>
            <person name="Reese J.T."/>
            <person name="Elhaik E."/>
            <person name="Landan G."/>
            <person name="Graur D."/>
            <person name="Arensburger P."/>
            <person name="Atkinson P."/>
            <person name="Beeman R.W."/>
            <person name="Beidler J."/>
            <person name="Brown S.J."/>
            <person name="Demuth J.P."/>
            <person name="Drury D.W."/>
            <person name="Du Y.Z."/>
            <person name="Fujiwara H."/>
            <person name="Lorenzen M."/>
            <person name="Maselli V."/>
            <person name="Osanai M."/>
            <person name="Park Y."/>
            <person name="Robertson H.M."/>
            <person name="Tu Z."/>
            <person name="Wang J.J."/>
            <person name="Wang S."/>
            <person name="Richards S."/>
            <person name="Song H."/>
            <person name="Zhang L."/>
            <person name="Sodergren E."/>
            <person name="Werner D."/>
            <person name="Stanke M."/>
            <person name="Morgenstern B."/>
            <person name="Solovyev V."/>
            <person name="Kosarev P."/>
            <person name="Brown G."/>
            <person name="Chen H.C."/>
            <person name="Ermolaeva O."/>
            <person name="Hlavina W."/>
            <person name="Kapustin Y."/>
            <person name="Kiryutin B."/>
            <person name="Kitts P."/>
            <person name="Maglott D."/>
            <person name="Pruitt K."/>
            <person name="Sapojnikov V."/>
            <person name="Souvorov A."/>
            <person name="Mackey A.J."/>
            <person name="Waterhouse R.M."/>
            <person name="Wyder S."/>
            <person name="Zdobnov E.M."/>
            <person name="Zdobnov E.M."/>
            <person name="Wyder S."/>
            <person name="Kriventseva E.V."/>
            <person name="Kadowaki T."/>
            <person name="Bork P."/>
            <person name="Aranda M."/>
            <person name="Bao R."/>
            <person name="Beermann A."/>
            <person name="Berns N."/>
            <person name="Bolognesi R."/>
            <person name="Bonneton F."/>
            <person name="Bopp D."/>
            <person name="Brown S.J."/>
            <person name="Bucher G."/>
            <person name="Butts T."/>
            <person name="Chaumot A."/>
            <person name="Denell R.E."/>
            <person name="Ferrier D.E."/>
            <person name="Friedrich M."/>
            <person name="Gordon C.M."/>
            <person name="Jindra M."/>
            <person name="Klingler M."/>
            <person name="Lan Q."/>
            <person name="Lattorff H.M."/>
            <person name="Laudet V."/>
            <person name="von Levetsow C."/>
            <person name="Liu Z."/>
            <person name="Lutz R."/>
            <person name="Lynch J.A."/>
            <person name="da Fonseca R.N."/>
            <person name="Posnien N."/>
            <person name="Reuter R."/>
            <person name="Roth S."/>
            <person name="Savard J."/>
            <person name="Schinko J.B."/>
            <person name="Schmitt C."/>
            <person name="Schoppmeier M."/>
            <person name="Schroder R."/>
            <person name="Shippy T.D."/>
            <person name="Simonnet F."/>
            <person name="Marques-Souza H."/>
            <person name="Tautz D."/>
            <person name="Tomoyasu Y."/>
            <person name="Trauner J."/>
            <person name="Van der Zee M."/>
            <person name="Vervoort M."/>
            <person name="Wittkopp N."/>
            <person name="Wimmer E.A."/>
            <person name="Yang X."/>
            <person name="Jones A.K."/>
            <person name="Sattelle D.B."/>
            <person name="Ebert P.R."/>
            <person name="Nelson D."/>
            <person name="Scott J.G."/>
            <person name="Beeman R.W."/>
            <person name="Muthukrishnan S."/>
            <person name="Kramer K.J."/>
            <person name="Arakane Y."/>
            <person name="Beeman R.W."/>
            <person name="Zhu Q."/>
            <person name="Hogenkamp D."/>
            <person name="Dixit R."/>
            <person name="Oppert B."/>
            <person name="Jiang H."/>
            <person name="Zou Z."/>
            <person name="Marshall J."/>
            <person name="Elpidina E."/>
            <person name="Vinokurov K."/>
            <person name="Oppert C."/>
            <person name="Zou Z."/>
            <person name="Evans J."/>
            <person name="Lu Z."/>
            <person name="Zhao P."/>
            <person name="Sumathipala N."/>
            <person name="Altincicek B."/>
            <person name="Vilcinskas A."/>
            <person name="Williams M."/>
            <person name="Hultmark D."/>
            <person name="Hetru C."/>
            <person name="Jiang H."/>
            <person name="Grimmelikhuijzen C.J."/>
            <person name="Hauser F."/>
            <person name="Cazzamali G."/>
            <person name="Williamson M."/>
            <person name="Park Y."/>
            <person name="Li B."/>
            <person name="Tanaka Y."/>
            <person name="Predel R."/>
            <person name="Neupert S."/>
            <person name="Schachtner J."/>
            <person name="Verleyen P."/>
            <person name="Raible F."/>
            <person name="Bork P."/>
            <person name="Friedrich M."/>
            <person name="Walden K.K."/>
            <person name="Robertson H.M."/>
            <person name="Angeli S."/>
            <person name="Foret S."/>
            <person name="Bucher G."/>
            <person name="Schuetz S."/>
            <person name="Maleszka R."/>
            <person name="Wimmer E.A."/>
            <person name="Beeman R.W."/>
            <person name="Lorenzen M."/>
            <person name="Tomoyasu Y."/>
            <person name="Miller S.C."/>
            <person name="Grossmann D."/>
            <person name="Bucher G."/>
        </authorList>
    </citation>
    <scope>NUCLEOTIDE SEQUENCE [LARGE SCALE GENOMIC DNA]</scope>
    <source>
        <strain evidence="18 19">Georgia GA2</strain>
    </source>
</reference>
<dbReference type="InterPro" id="IPR050439">
    <property type="entry name" value="ADAMTS_ADAMTS-like"/>
</dbReference>
<protein>
    <submittedName>
        <fullName evidence="18">A disintegrin and metalloproteinase with thrombospondin motifs 9-like Protein</fullName>
    </submittedName>
</protein>
<dbReference type="FunFam" id="2.20.100.10:FF:000006">
    <property type="entry name" value="A disintegrin and metalloproteinase with thrombospondin motifs 1"/>
    <property type="match status" value="1"/>
</dbReference>
<feature type="binding site" evidence="13 15">
    <location>
        <position position="259"/>
    </location>
    <ligand>
        <name>Zn(2+)</name>
        <dbReference type="ChEBI" id="CHEBI:29105"/>
        <note>catalytic</note>
    </ligand>
</feature>
<dbReference type="Gene3D" id="3.40.1620.60">
    <property type="match status" value="1"/>
</dbReference>
<feature type="domain" description="Peptidase M12B" evidence="16">
    <location>
        <begin position="120"/>
        <end position="325"/>
    </location>
</feature>
<evidence type="ECO:0000256" key="3">
    <source>
        <dbReference type="ARBA" id="ARBA00022670"/>
    </source>
</evidence>
<feature type="disulfide bond" evidence="14">
    <location>
        <begin position="360"/>
        <end position="379"/>
    </location>
</feature>
<dbReference type="SUPFAM" id="SSF55486">
    <property type="entry name" value="Metalloproteases ('zincins'), catalytic domain"/>
    <property type="match status" value="1"/>
</dbReference>
<dbReference type="InParanoid" id="D2A5N5"/>
<dbReference type="InterPro" id="IPR001590">
    <property type="entry name" value="Peptidase_M12B"/>
</dbReference>
<evidence type="ECO:0000256" key="9">
    <source>
        <dbReference type="ARBA" id="ARBA00023049"/>
    </source>
</evidence>
<evidence type="ECO:0000256" key="15">
    <source>
        <dbReference type="PROSITE-ProRule" id="PRU00276"/>
    </source>
</evidence>
<dbReference type="PROSITE" id="PS51046">
    <property type="entry name" value="GON"/>
    <property type="match status" value="1"/>
</dbReference>
<dbReference type="PANTHER" id="PTHR13723">
    <property type="entry name" value="ADAMTS A DISINTEGRIN AND METALLOPROTEASE WITH THROMBOSPONDIN MOTIFS PROTEASE"/>
    <property type="match status" value="1"/>
</dbReference>
<evidence type="ECO:0000256" key="11">
    <source>
        <dbReference type="ARBA" id="ARBA00023180"/>
    </source>
</evidence>
<comment type="caution">
    <text evidence="15">Lacks conserved residue(s) required for the propagation of feature annotation.</text>
</comment>
<proteinExistence type="predicted"/>
<evidence type="ECO:0000256" key="4">
    <source>
        <dbReference type="ARBA" id="ARBA00022723"/>
    </source>
</evidence>
<feature type="disulfide bond" evidence="14">
    <location>
        <begin position="431"/>
        <end position="469"/>
    </location>
</feature>
<dbReference type="HOGENOM" id="CLU_000660_0_1_1"/>
<dbReference type="CDD" id="cd04273">
    <property type="entry name" value="ZnMc_ADAMTS_like"/>
    <property type="match status" value="1"/>
</dbReference>
<keyword evidence="3" id="KW-0645">Protease</keyword>
<dbReference type="InterPro" id="IPR010294">
    <property type="entry name" value="ADAMTS_spacer1"/>
</dbReference>
<evidence type="ECO:0000256" key="5">
    <source>
        <dbReference type="ARBA" id="ARBA00022729"/>
    </source>
</evidence>
<comment type="subcellular location">
    <subcellularLocation>
        <location evidence="1">Secreted</location>
    </subcellularLocation>
</comment>
<dbReference type="GO" id="GO:0031012">
    <property type="term" value="C:extracellular matrix"/>
    <property type="evidence" value="ECO:0000318"/>
    <property type="project" value="GO_Central"/>
</dbReference>
<evidence type="ECO:0000256" key="7">
    <source>
        <dbReference type="ARBA" id="ARBA00022801"/>
    </source>
</evidence>
<dbReference type="Pfam" id="PF08685">
    <property type="entry name" value="GON"/>
    <property type="match status" value="1"/>
</dbReference>
<feature type="binding site" evidence="13">
    <location>
        <position position="207"/>
    </location>
    <ligand>
        <name>Ca(2+)</name>
        <dbReference type="ChEBI" id="CHEBI:29108"/>
        <label>1</label>
    </ligand>
</feature>
<comment type="cofactor">
    <cofactor evidence="13">
        <name>Zn(2+)</name>
        <dbReference type="ChEBI" id="CHEBI:29105"/>
    </cofactor>
    <text evidence="13">Binds 1 zinc ion per subunit.</text>
</comment>
<keyword evidence="19" id="KW-1185">Reference proteome</keyword>
<keyword evidence="2" id="KW-0964">Secreted</keyword>
<dbReference type="Pfam" id="PF19236">
    <property type="entry name" value="ADAMTS_CR_3"/>
    <property type="match status" value="1"/>
</dbReference>
<dbReference type="OMA" id="DNDFQFA"/>
<dbReference type="InterPro" id="IPR024079">
    <property type="entry name" value="MetalloPept_cat_dom_sf"/>
</dbReference>
<keyword evidence="5" id="KW-0732">Signal</keyword>
<dbReference type="Pfam" id="PF00090">
    <property type="entry name" value="TSP_1"/>
    <property type="match status" value="1"/>
</dbReference>
<evidence type="ECO:0000256" key="1">
    <source>
        <dbReference type="ARBA" id="ARBA00004613"/>
    </source>
</evidence>
<feature type="disulfide bond" evidence="14">
    <location>
        <begin position="275"/>
        <end position="304"/>
    </location>
</feature>
<dbReference type="FunCoup" id="D2A5N5">
    <property type="interactions" value="73"/>
</dbReference>
<dbReference type="Proteomes" id="UP000007266">
    <property type="component" value="Linkage group 6"/>
</dbReference>
<evidence type="ECO:0000256" key="8">
    <source>
        <dbReference type="ARBA" id="ARBA00022833"/>
    </source>
</evidence>
<evidence type="ECO:0000259" key="17">
    <source>
        <dbReference type="PROSITE" id="PS51046"/>
    </source>
</evidence>
<dbReference type="GO" id="GO:0004222">
    <property type="term" value="F:metalloendopeptidase activity"/>
    <property type="evidence" value="ECO:0000318"/>
    <property type="project" value="GO_Central"/>
</dbReference>
<evidence type="ECO:0000256" key="2">
    <source>
        <dbReference type="ARBA" id="ARBA00022525"/>
    </source>
</evidence>
<dbReference type="SUPFAM" id="SSF82895">
    <property type="entry name" value="TSP-1 type 1 repeat"/>
    <property type="match status" value="8"/>
</dbReference>
<name>D2A5N5_TRICA</name>
<evidence type="ECO:0000256" key="12">
    <source>
        <dbReference type="PIRSR" id="PIRSR613273-1"/>
    </source>
</evidence>
<accession>D2A5N5</accession>
<feature type="disulfide bond" evidence="14">
    <location>
        <begin position="218"/>
        <end position="225"/>
    </location>
</feature>
<dbReference type="Pfam" id="PF05986">
    <property type="entry name" value="ADAMTS_spacer1"/>
    <property type="match status" value="1"/>
</dbReference>
<dbReference type="Pfam" id="PF19030">
    <property type="entry name" value="TSP1_ADAMTS"/>
    <property type="match status" value="7"/>
</dbReference>
<dbReference type="Gene3D" id="2.60.120.830">
    <property type="match status" value="1"/>
</dbReference>
<evidence type="ECO:0000256" key="14">
    <source>
        <dbReference type="PIRSR" id="PIRSR613273-3"/>
    </source>
</evidence>
<dbReference type="InterPro" id="IPR041645">
    <property type="entry name" value="ADAMTS_CR_2"/>
</dbReference>
<feature type="disulfide bond" evidence="14">
    <location>
        <begin position="349"/>
        <end position="371"/>
    </location>
</feature>
<dbReference type="GO" id="GO:0006508">
    <property type="term" value="P:proteolysis"/>
    <property type="evidence" value="ECO:0000318"/>
    <property type="project" value="GO_Central"/>
</dbReference>
<dbReference type="Gene3D" id="2.20.100.10">
    <property type="entry name" value="Thrombospondin type-1 (TSP1) repeat"/>
    <property type="match status" value="7"/>
</dbReference>
<evidence type="ECO:0000313" key="18">
    <source>
        <dbReference type="EMBL" id="EFA05047.2"/>
    </source>
</evidence>
<evidence type="ECO:0000259" key="16">
    <source>
        <dbReference type="PROSITE" id="PS50215"/>
    </source>
</evidence>
<evidence type="ECO:0000256" key="13">
    <source>
        <dbReference type="PIRSR" id="PIRSR613273-2"/>
    </source>
</evidence>
<feature type="domain" description="GON" evidence="17">
    <location>
        <begin position="1330"/>
        <end position="1529"/>
    </location>
</feature>
<keyword evidence="10 14" id="KW-1015">Disulfide bond</keyword>
<gene>
    <name evidence="18" type="primary">AUGUSTUS-3.0.2_15139</name>
    <name evidence="18" type="ORF">TcasGA2_TC015139</name>
</gene>
<feature type="binding site" evidence="13 15">
    <location>
        <position position="263"/>
    </location>
    <ligand>
        <name>Zn(2+)</name>
        <dbReference type="ChEBI" id="CHEBI:29105"/>
        <note>catalytic</note>
    </ligand>
</feature>
<sequence length="1529" mass="173201">MFVFQTGYIRTSHDNYYIEPAEKSSGEYPLGSFLHRIKKIHNSAPTGNEVVVNESDQCETNDNESIVEDDFGSSVVAIPSHTLTKRAIVDDIGDSPFLSRKIRDADWPINYETDQKTNEYFVKVLVVADRSMIQYHQSNEDLKHYILILMSHAALLYKDASIGNSISLSVVNIWLLNNTVFTSNNSQVMLRRFCEWQKRYVTDRKHDMALLFTRDPICKKNSSSCDTLGVAEVGSMCNPSSSCAIVKERGLSSSYTIAHELGHVLSMLHDETESCSHFSRGPKSENIMSRILNNGTKPWLWSECSKHFLTEFLESNKAKCLLNAPTSNYISSEISDLLPGENFEADKQCELEFGIGYKLCSYQASCAVLWCTSNDIYGCKSNLLPWADGTSCGRNRWCHHGQCIPLDRQKLTPIPGGWGPWQPWSDCSRTCGGGVKQTRRYCDSPVPQNGGPYCTGKSIQYVSCNTESCDDDVPDFREVQCSQFDGINKNLANLTKDVKWVPKYGLSKREDLCKLFCRPENSNAYYPLKDKVIDGTKCGLNSFDICVNGICRPGGCDNKLNSKMDLDECGVCGGDNSKCEEITGNYNVSMTGYNIVLRIPKGSSNIDIRQNANNDTNYLVLVDGETGEYVLNSKTMIAPQQKDVIFAGIIISYSGSSAAIERITTPKNHKLTKDLVLGVLSVGHALAPDITYRYIIDRENAPKYGWRLYRNKWSKCNSICSGTQYMSPICIELATNKEQPESFCPQHEKQHHMQKQDCNTHCQLRWSDVSRGPCSVNCGQGVRSVYHQCVKIDMTKENYDRYHEVVDHKHCNILGKPPTMEVCQGRCESTRWEYTSWSECSTSCGGGTQRRSAKCVDNNSRTLDDSYCPGEKITEQRCNTQKCPIWESREWTPCSVTCGRGFRTKPYFCHIDGKILDPSACDSRQKHIEEEQCYERPCAGWSIGPWGECSTTCGDGTSTRQVICQNLDDNQVIQDSFCSGILKPNETKFCKIADCVQSLPYQRRYDYGNDILANTIVSYERGFKWVTGAWSQCSKSCGTGVSSRMVVCRNELGEEDERYCAKSVVPVKTIECNTGKCPAWEFGGWSGCDFNCEKRRQVTCRAASGSFVEDTQCDKHRKPSTTTKCKLSQCPHLASKPYSPHRYRWSVGKWKRCSTTCGEGQKHRTVECKDTKTQTTLVDQFCDNQPKPKTTTKCEKYMCDYAWITSPWTQCSAFCGQGVQRRNVSCHRVYGRGAVDPKPLMFNKAKPNDFCNLYEKPVEEMGCNGGHCKEVYVWRSDPWKECSYSCGKKGRRSRQIYCMNVKTGQKVEKRHCPRHSRPKRRLKCNQWRCLFKSCKEIQTHTKTRDNKDYLITIRNRPAWVYCYKMDTNQPEEYITLHGDTLNYAENYDKRLKNPHSCPYDGQRFDLCDCLPIESDRSGFTTFWKVRLNITSLRIIGDDFTFSRQTKGMKVPYGTAGDCYSATEGCAQARFSIDLKGTSFQLSENVRWHSIGKYATARIDTFEKRVVGLCGGYCGNCVPEPSVGLQVEIT</sequence>
<dbReference type="SMART" id="SM00209">
    <property type="entry name" value="TSP1"/>
    <property type="match status" value="9"/>
</dbReference>
<dbReference type="PROSITE" id="PS50092">
    <property type="entry name" value="TSP1"/>
    <property type="match status" value="8"/>
</dbReference>
<organism evidence="18 19">
    <name type="scientific">Tribolium castaneum</name>
    <name type="common">Red flour beetle</name>
    <dbReference type="NCBI Taxonomy" id="7070"/>
    <lineage>
        <taxon>Eukaryota</taxon>
        <taxon>Metazoa</taxon>
        <taxon>Ecdysozoa</taxon>
        <taxon>Arthropoda</taxon>
        <taxon>Hexapoda</taxon>
        <taxon>Insecta</taxon>
        <taxon>Pterygota</taxon>
        <taxon>Neoptera</taxon>
        <taxon>Endopterygota</taxon>
        <taxon>Coleoptera</taxon>
        <taxon>Polyphaga</taxon>
        <taxon>Cucujiformia</taxon>
        <taxon>Tenebrionidae</taxon>
        <taxon>Tenebrionidae incertae sedis</taxon>
        <taxon>Tribolium</taxon>
    </lineage>
</organism>
<keyword evidence="7" id="KW-0378">Hydrolase</keyword>
<dbReference type="eggNOG" id="KOG3538">
    <property type="taxonomic scope" value="Eukaryota"/>
</dbReference>
<dbReference type="GO" id="GO:0030198">
    <property type="term" value="P:extracellular matrix organization"/>
    <property type="evidence" value="ECO:0000318"/>
    <property type="project" value="GO_Central"/>
</dbReference>
<keyword evidence="6" id="KW-0677">Repeat</keyword>
<dbReference type="Pfam" id="PF01421">
    <property type="entry name" value="Reprolysin"/>
    <property type="match status" value="1"/>
</dbReference>
<feature type="disulfide bond" evidence="14">
    <location>
        <begin position="427"/>
        <end position="464"/>
    </location>
</feature>
<feature type="disulfide bond" evidence="14">
    <location>
        <begin position="194"/>
        <end position="243"/>
    </location>
</feature>
<dbReference type="FunFam" id="2.20.100.10:FF:000005">
    <property type="entry name" value="ADAM metallopeptidase with thrombospondin type 1 motif 9"/>
    <property type="match status" value="4"/>
</dbReference>
<feature type="disulfide bond" evidence="14">
    <location>
        <begin position="442"/>
        <end position="454"/>
    </location>
</feature>
<dbReference type="InterPro" id="IPR013273">
    <property type="entry name" value="ADAMTS/ADAMTS-like"/>
</dbReference>
<reference evidence="18 19" key="2">
    <citation type="journal article" date="2010" name="Nucleic Acids Res.">
        <title>BeetleBase in 2010: revisions to provide comprehensive genomic information for Tribolium castaneum.</title>
        <authorList>
            <person name="Kim H.S."/>
            <person name="Murphy T."/>
            <person name="Xia J."/>
            <person name="Caragea D."/>
            <person name="Park Y."/>
            <person name="Beeman R.W."/>
            <person name="Lorenzen M.D."/>
            <person name="Butcher S."/>
            <person name="Manak J.R."/>
            <person name="Brown S.J."/>
        </authorList>
    </citation>
    <scope>GENOME REANNOTATION</scope>
    <source>
        <strain evidence="18 19">Georgia GA2</strain>
    </source>
</reference>
<feature type="active site" evidence="12 15">
    <location>
        <position position="260"/>
    </location>
</feature>
<dbReference type="InterPro" id="IPR036383">
    <property type="entry name" value="TSP1_rpt_sf"/>
</dbReference>
<feature type="disulfide bond" evidence="14">
    <location>
        <begin position="392"/>
        <end position="403"/>
    </location>
</feature>
<evidence type="ECO:0000256" key="6">
    <source>
        <dbReference type="ARBA" id="ARBA00022737"/>
    </source>
</evidence>
<evidence type="ECO:0000313" key="19">
    <source>
        <dbReference type="Proteomes" id="UP000007266"/>
    </source>
</evidence>
<keyword evidence="8 13" id="KW-0862">Zinc</keyword>
<dbReference type="InterPro" id="IPR000884">
    <property type="entry name" value="TSP1_rpt"/>
</dbReference>
<dbReference type="GO" id="GO:0008270">
    <property type="term" value="F:zinc ion binding"/>
    <property type="evidence" value="ECO:0007669"/>
    <property type="project" value="InterPro"/>
</dbReference>
<feature type="disulfide bond" evidence="14">
    <location>
        <begin position="366"/>
        <end position="398"/>
    </location>
</feature>
<dbReference type="PRINTS" id="PR01857">
    <property type="entry name" value="ADAMTSFAMILY"/>
</dbReference>